<reference evidence="1" key="4">
    <citation type="submission" date="2019-03" db="UniProtKB">
        <authorList>
            <consortium name="EnsemblPlants"/>
        </authorList>
    </citation>
    <scope>IDENTIFICATION</scope>
</reference>
<evidence type="ECO:0000313" key="1">
    <source>
        <dbReference type="EnsemblPlants" id="AET3Gv21137300.12"/>
    </source>
</evidence>
<dbReference type="EnsemblPlants" id="AET3Gv21137300.12">
    <property type="protein sequence ID" value="AET3Gv21137300.12"/>
    <property type="gene ID" value="AET3Gv21137300"/>
</dbReference>
<reference evidence="1" key="5">
    <citation type="journal article" date="2021" name="G3 (Bethesda)">
        <title>Aegilops tauschii genome assembly Aet v5.0 features greater sequence contiguity and improved annotation.</title>
        <authorList>
            <person name="Wang L."/>
            <person name="Zhu T."/>
            <person name="Rodriguez J.C."/>
            <person name="Deal K.R."/>
            <person name="Dubcovsky J."/>
            <person name="McGuire P.E."/>
            <person name="Lux T."/>
            <person name="Spannagl M."/>
            <person name="Mayer K.F.X."/>
            <person name="Baldrich P."/>
            <person name="Meyers B.C."/>
            <person name="Huo N."/>
            <person name="Gu Y.Q."/>
            <person name="Zhou H."/>
            <person name="Devos K.M."/>
            <person name="Bennetzen J.L."/>
            <person name="Unver T."/>
            <person name="Budak H."/>
            <person name="Gulick P.J."/>
            <person name="Galiba G."/>
            <person name="Kalapos B."/>
            <person name="Nelson D.R."/>
            <person name="Li P."/>
            <person name="You F.M."/>
            <person name="Luo M.C."/>
            <person name="Dvorak J."/>
        </authorList>
    </citation>
    <scope>NUCLEOTIDE SEQUENCE [LARGE SCALE GENOMIC DNA]</scope>
    <source>
        <strain evidence="1">cv. AL8/78</strain>
    </source>
</reference>
<reference evidence="1" key="3">
    <citation type="journal article" date="2017" name="Nature">
        <title>Genome sequence of the progenitor of the wheat D genome Aegilops tauschii.</title>
        <authorList>
            <person name="Luo M.C."/>
            <person name="Gu Y.Q."/>
            <person name="Puiu D."/>
            <person name="Wang H."/>
            <person name="Twardziok S.O."/>
            <person name="Deal K.R."/>
            <person name="Huo N."/>
            <person name="Zhu T."/>
            <person name="Wang L."/>
            <person name="Wang Y."/>
            <person name="McGuire P.E."/>
            <person name="Liu S."/>
            <person name="Long H."/>
            <person name="Ramasamy R.K."/>
            <person name="Rodriguez J.C."/>
            <person name="Van S.L."/>
            <person name="Yuan L."/>
            <person name="Wang Z."/>
            <person name="Xia Z."/>
            <person name="Xiao L."/>
            <person name="Anderson O.D."/>
            <person name="Ouyang S."/>
            <person name="Liang Y."/>
            <person name="Zimin A.V."/>
            <person name="Pertea G."/>
            <person name="Qi P."/>
            <person name="Bennetzen J.L."/>
            <person name="Dai X."/>
            <person name="Dawson M.W."/>
            <person name="Muller H.G."/>
            <person name="Kugler K."/>
            <person name="Rivarola-Duarte L."/>
            <person name="Spannagl M."/>
            <person name="Mayer K.F.X."/>
            <person name="Lu F.H."/>
            <person name="Bevan M.W."/>
            <person name="Leroy P."/>
            <person name="Li P."/>
            <person name="You F.M."/>
            <person name="Sun Q."/>
            <person name="Liu Z."/>
            <person name="Lyons E."/>
            <person name="Wicker T."/>
            <person name="Salzberg S.L."/>
            <person name="Devos K.M."/>
            <person name="Dvorak J."/>
        </authorList>
    </citation>
    <scope>NUCLEOTIDE SEQUENCE [LARGE SCALE GENOMIC DNA]</scope>
    <source>
        <strain evidence="1">cv. AL8/78</strain>
    </source>
</reference>
<proteinExistence type="predicted"/>
<dbReference type="Proteomes" id="UP000015105">
    <property type="component" value="Chromosome 3D"/>
</dbReference>
<keyword evidence="2" id="KW-1185">Reference proteome</keyword>
<reference evidence="2" key="2">
    <citation type="journal article" date="2017" name="Nat. Plants">
        <title>The Aegilops tauschii genome reveals multiple impacts of transposons.</title>
        <authorList>
            <person name="Zhao G."/>
            <person name="Zou C."/>
            <person name="Li K."/>
            <person name="Wang K."/>
            <person name="Li T."/>
            <person name="Gao L."/>
            <person name="Zhang X."/>
            <person name="Wang H."/>
            <person name="Yang Z."/>
            <person name="Liu X."/>
            <person name="Jiang W."/>
            <person name="Mao L."/>
            <person name="Kong X."/>
            <person name="Jiao Y."/>
            <person name="Jia J."/>
        </authorList>
    </citation>
    <scope>NUCLEOTIDE SEQUENCE [LARGE SCALE GENOMIC DNA]</scope>
    <source>
        <strain evidence="2">cv. AL8/78</strain>
    </source>
</reference>
<dbReference type="Gramene" id="AET3Gv21137300.12">
    <property type="protein sequence ID" value="AET3Gv21137300.12"/>
    <property type="gene ID" value="AET3Gv21137300"/>
</dbReference>
<protein>
    <submittedName>
        <fullName evidence="1">Uncharacterized protein</fullName>
    </submittedName>
</protein>
<name>A0A453GNL6_AEGTS</name>
<accession>A0A453GNL6</accession>
<reference evidence="2" key="1">
    <citation type="journal article" date="2014" name="Science">
        <title>Ancient hybridizations among the ancestral genomes of bread wheat.</title>
        <authorList>
            <consortium name="International Wheat Genome Sequencing Consortium,"/>
            <person name="Marcussen T."/>
            <person name="Sandve S.R."/>
            <person name="Heier L."/>
            <person name="Spannagl M."/>
            <person name="Pfeifer M."/>
            <person name="Jakobsen K.S."/>
            <person name="Wulff B.B."/>
            <person name="Steuernagel B."/>
            <person name="Mayer K.F."/>
            <person name="Olsen O.A."/>
        </authorList>
    </citation>
    <scope>NUCLEOTIDE SEQUENCE [LARGE SCALE GENOMIC DNA]</scope>
    <source>
        <strain evidence="2">cv. AL8/78</strain>
    </source>
</reference>
<sequence length="31" mass="3519">PAHQLLYHCICMLLHFVKPLLTTGHDPLGHL</sequence>
<dbReference type="AlphaFoldDB" id="A0A453GNL6"/>
<organism evidence="1 2">
    <name type="scientific">Aegilops tauschii subsp. strangulata</name>
    <name type="common">Goatgrass</name>
    <dbReference type="NCBI Taxonomy" id="200361"/>
    <lineage>
        <taxon>Eukaryota</taxon>
        <taxon>Viridiplantae</taxon>
        <taxon>Streptophyta</taxon>
        <taxon>Embryophyta</taxon>
        <taxon>Tracheophyta</taxon>
        <taxon>Spermatophyta</taxon>
        <taxon>Magnoliopsida</taxon>
        <taxon>Liliopsida</taxon>
        <taxon>Poales</taxon>
        <taxon>Poaceae</taxon>
        <taxon>BOP clade</taxon>
        <taxon>Pooideae</taxon>
        <taxon>Triticodae</taxon>
        <taxon>Triticeae</taxon>
        <taxon>Triticinae</taxon>
        <taxon>Aegilops</taxon>
    </lineage>
</organism>
<evidence type="ECO:0000313" key="2">
    <source>
        <dbReference type="Proteomes" id="UP000015105"/>
    </source>
</evidence>